<organism evidence="7 8">
    <name type="scientific">Pontibacter toksunensis</name>
    <dbReference type="NCBI Taxonomy" id="1332631"/>
    <lineage>
        <taxon>Bacteria</taxon>
        <taxon>Pseudomonadati</taxon>
        <taxon>Bacteroidota</taxon>
        <taxon>Cytophagia</taxon>
        <taxon>Cytophagales</taxon>
        <taxon>Hymenobacteraceae</taxon>
        <taxon>Pontibacter</taxon>
    </lineage>
</organism>
<keyword evidence="2 3" id="KW-0961">Cell wall biogenesis/degradation</keyword>
<evidence type="ECO:0000256" key="5">
    <source>
        <dbReference type="SAM" id="MobiDB-lite"/>
    </source>
</evidence>
<keyword evidence="8" id="KW-1185">Reference proteome</keyword>
<comment type="similarity">
    <text evidence="3 4">Belongs to the RlpA family.</text>
</comment>
<dbReference type="EMBL" id="JBHUOX010000007">
    <property type="protein sequence ID" value="MFD3000953.1"/>
    <property type="molecule type" value="Genomic_DNA"/>
</dbReference>
<dbReference type="Gene3D" id="2.40.40.10">
    <property type="entry name" value="RlpA-like domain"/>
    <property type="match status" value="1"/>
</dbReference>
<evidence type="ECO:0000313" key="8">
    <source>
        <dbReference type="Proteomes" id="UP001597641"/>
    </source>
</evidence>
<keyword evidence="1 3" id="KW-0456">Lyase</keyword>
<evidence type="ECO:0000256" key="2">
    <source>
        <dbReference type="ARBA" id="ARBA00023316"/>
    </source>
</evidence>
<feature type="region of interest" description="Disordered" evidence="5">
    <location>
        <begin position="104"/>
        <end position="125"/>
    </location>
</feature>
<reference evidence="8" key="1">
    <citation type="journal article" date="2019" name="Int. J. Syst. Evol. Microbiol.">
        <title>The Global Catalogue of Microorganisms (GCM) 10K type strain sequencing project: providing services to taxonomists for standard genome sequencing and annotation.</title>
        <authorList>
            <consortium name="The Broad Institute Genomics Platform"/>
            <consortium name="The Broad Institute Genome Sequencing Center for Infectious Disease"/>
            <person name="Wu L."/>
            <person name="Ma J."/>
        </authorList>
    </citation>
    <scope>NUCLEOTIDE SEQUENCE [LARGE SCALE GENOMIC DNA]</scope>
    <source>
        <strain evidence="8">KCTC 23984</strain>
    </source>
</reference>
<name>A0ABW6BT04_9BACT</name>
<accession>A0ABW6BT04</accession>
<dbReference type="InterPro" id="IPR009009">
    <property type="entry name" value="RlpA-like_DPBB"/>
</dbReference>
<sequence>MFNKVAGYTAEGTASFYADRLHGHSTASGEKYDRHKLTAAHATLPFNTQVLVTNLKNGKSVVVRVNDRMARSRHNIIDLSRAAAQEVDMVREGSVTVRLTEVKKEEAEQQEQLPVVSEAEAHQIK</sequence>
<gene>
    <name evidence="3" type="primary">rlpA</name>
    <name evidence="7" type="ORF">ACFS7Z_11310</name>
</gene>
<comment type="function">
    <text evidence="3">Lytic transglycosylase with a strong preference for naked glycan strands that lack stem peptides.</text>
</comment>
<dbReference type="HAMAP" id="MF_02071">
    <property type="entry name" value="RlpA"/>
    <property type="match status" value="1"/>
</dbReference>
<comment type="caution">
    <text evidence="7">The sequence shown here is derived from an EMBL/GenBank/DDBJ whole genome shotgun (WGS) entry which is preliminary data.</text>
</comment>
<evidence type="ECO:0000256" key="3">
    <source>
        <dbReference type="HAMAP-Rule" id="MF_02071"/>
    </source>
</evidence>
<evidence type="ECO:0000313" key="7">
    <source>
        <dbReference type="EMBL" id="MFD3000953.1"/>
    </source>
</evidence>
<protein>
    <recommendedName>
        <fullName evidence="3">Probable endolytic peptidoglycan transglycosylase RlpA</fullName>
        <ecNumber evidence="3">4.2.2.-</ecNumber>
    </recommendedName>
</protein>
<evidence type="ECO:0000256" key="4">
    <source>
        <dbReference type="RuleBase" id="RU003495"/>
    </source>
</evidence>
<evidence type="ECO:0000256" key="1">
    <source>
        <dbReference type="ARBA" id="ARBA00023239"/>
    </source>
</evidence>
<dbReference type="InterPro" id="IPR034718">
    <property type="entry name" value="RlpA"/>
</dbReference>
<dbReference type="InterPro" id="IPR036908">
    <property type="entry name" value="RlpA-like_sf"/>
</dbReference>
<dbReference type="Proteomes" id="UP001597641">
    <property type="component" value="Unassembled WGS sequence"/>
</dbReference>
<dbReference type="Pfam" id="PF03330">
    <property type="entry name" value="DPBB_1"/>
    <property type="match status" value="1"/>
</dbReference>
<dbReference type="EC" id="4.2.2.-" evidence="3"/>
<proteinExistence type="inferred from homology"/>
<dbReference type="NCBIfam" id="TIGR00413">
    <property type="entry name" value="rlpA"/>
    <property type="match status" value="1"/>
</dbReference>
<feature type="domain" description="RlpA-like protein double-psi beta-barrel" evidence="6">
    <location>
        <begin position="9"/>
        <end position="98"/>
    </location>
</feature>
<dbReference type="SUPFAM" id="SSF50685">
    <property type="entry name" value="Barwin-like endoglucanases"/>
    <property type="match status" value="1"/>
</dbReference>
<dbReference type="PANTHER" id="PTHR34183:SF8">
    <property type="entry name" value="ENDOLYTIC PEPTIDOGLYCAN TRANSGLYCOSYLASE RLPA-RELATED"/>
    <property type="match status" value="1"/>
</dbReference>
<dbReference type="RefSeq" id="WP_377484542.1">
    <property type="nucleotide sequence ID" value="NZ_JBHUOX010000007.1"/>
</dbReference>
<dbReference type="InterPro" id="IPR012997">
    <property type="entry name" value="RplA"/>
</dbReference>
<dbReference type="PANTHER" id="PTHR34183">
    <property type="entry name" value="ENDOLYTIC PEPTIDOGLYCAN TRANSGLYCOSYLASE RLPA"/>
    <property type="match status" value="1"/>
</dbReference>
<dbReference type="CDD" id="cd22268">
    <property type="entry name" value="DPBB_RlpA-like"/>
    <property type="match status" value="1"/>
</dbReference>
<evidence type="ECO:0000259" key="6">
    <source>
        <dbReference type="Pfam" id="PF03330"/>
    </source>
</evidence>